<feature type="domain" description="Protein SirB1 N-terminal" evidence="2">
    <location>
        <begin position="44"/>
        <end position="196"/>
    </location>
</feature>
<dbReference type="PATRIC" id="fig|186479.3.peg.11073"/>
<protein>
    <recommendedName>
        <fullName evidence="2">Protein SirB1 N-terminal domain-containing protein</fullName>
    </recommendedName>
</protein>
<gene>
    <name evidence="3" type="ORF">SE17_22130</name>
</gene>
<dbReference type="EMBL" id="LJCR01000985">
    <property type="protein sequence ID" value="KPV51281.1"/>
    <property type="molecule type" value="Genomic_DNA"/>
</dbReference>
<sequence>MNPQHPARIRLRMLMRRSEPQLKLAEAALCIAWEDQGVANIAAALRELDGLAEAAQPRLPAGGTPRETVLALNRFLFGELGFRGNTWDYSDPANSFLDRVLATRAGLPITLSVVYMEVGWRLGLPVSGVALPGHFLARYAGDGEELFIDPFNRGRLWSRAECLTQISTFYGEAGPAIAAHVLQPPSHRAILARMLRNLKNLYLERSEFAAALPASERIVLLEPPQAADIRDRGMLRARLDQLNGALEDFERYARLAPHASDLQQIKRHACALAERAAAGN</sequence>
<dbReference type="SUPFAM" id="SSF48452">
    <property type="entry name" value="TPR-like"/>
    <property type="match status" value="1"/>
</dbReference>
<dbReference type="AlphaFoldDB" id="A0A0P9FEA6"/>
<comment type="caution">
    <text evidence="3">The sequence shown here is derived from an EMBL/GenBank/DDBJ whole genome shotgun (WGS) entry which is preliminary data.</text>
</comment>
<dbReference type="InterPro" id="IPR032698">
    <property type="entry name" value="SirB1_N"/>
</dbReference>
<organism evidence="3 4">
    <name type="scientific">Kouleothrix aurantiaca</name>
    <dbReference type="NCBI Taxonomy" id="186479"/>
    <lineage>
        <taxon>Bacteria</taxon>
        <taxon>Bacillati</taxon>
        <taxon>Chloroflexota</taxon>
        <taxon>Chloroflexia</taxon>
        <taxon>Chloroflexales</taxon>
        <taxon>Roseiflexineae</taxon>
        <taxon>Roseiflexaceae</taxon>
        <taxon>Kouleothrix</taxon>
    </lineage>
</organism>
<dbReference type="Pfam" id="PF13371">
    <property type="entry name" value="TPR_9"/>
    <property type="match status" value="1"/>
</dbReference>
<proteinExistence type="inferred from homology"/>
<dbReference type="PANTHER" id="PTHR31350">
    <property type="entry name" value="SI:DKEY-261L7.2"/>
    <property type="match status" value="1"/>
</dbReference>
<evidence type="ECO:0000256" key="1">
    <source>
        <dbReference type="ARBA" id="ARBA00007100"/>
    </source>
</evidence>
<dbReference type="Proteomes" id="UP000050509">
    <property type="component" value="Unassembled WGS sequence"/>
</dbReference>
<evidence type="ECO:0000259" key="2">
    <source>
        <dbReference type="Pfam" id="PF13369"/>
    </source>
</evidence>
<evidence type="ECO:0000313" key="3">
    <source>
        <dbReference type="EMBL" id="KPV51281.1"/>
    </source>
</evidence>
<dbReference type="PANTHER" id="PTHR31350:SF21">
    <property type="entry name" value="F-BOX ONLY PROTEIN 21"/>
    <property type="match status" value="1"/>
</dbReference>
<keyword evidence="4" id="KW-1185">Reference proteome</keyword>
<reference evidence="3 4" key="1">
    <citation type="submission" date="2015-09" db="EMBL/GenBank/DDBJ databases">
        <title>Draft genome sequence of Kouleothrix aurantiaca JCM 19913.</title>
        <authorList>
            <person name="Hemp J."/>
        </authorList>
    </citation>
    <scope>NUCLEOTIDE SEQUENCE [LARGE SCALE GENOMIC DNA]</scope>
    <source>
        <strain evidence="3 4">COM-B</strain>
    </source>
</reference>
<evidence type="ECO:0000313" key="4">
    <source>
        <dbReference type="Proteomes" id="UP000050509"/>
    </source>
</evidence>
<accession>A0A0P9FEA6</accession>
<dbReference type="Pfam" id="PF13369">
    <property type="entry name" value="Transglut_core2"/>
    <property type="match status" value="1"/>
</dbReference>
<name>A0A0P9FEA6_9CHLR</name>
<dbReference type="Gene3D" id="1.25.40.10">
    <property type="entry name" value="Tetratricopeptide repeat domain"/>
    <property type="match status" value="1"/>
</dbReference>
<comment type="similarity">
    <text evidence="1">Belongs to the UPF0162 family.</text>
</comment>
<dbReference type="InterPro" id="IPR011990">
    <property type="entry name" value="TPR-like_helical_dom_sf"/>
</dbReference>